<comment type="cofactor">
    <cofactor evidence="3">
        <name>Zn(2+)</name>
        <dbReference type="ChEBI" id="CHEBI:29105"/>
    </cofactor>
    <text evidence="3">Binds 1 divalent metal cation per subunit.</text>
</comment>
<dbReference type="GO" id="GO:0019853">
    <property type="term" value="P:L-ascorbic acid biosynthetic process"/>
    <property type="evidence" value="ECO:0007669"/>
    <property type="project" value="TreeGrafter"/>
</dbReference>
<dbReference type="PANTHER" id="PTHR10907">
    <property type="entry name" value="REGUCALCIN"/>
    <property type="match status" value="1"/>
</dbReference>
<organism evidence="5 6">
    <name type="scientific">Microbacterium halimionae</name>
    <dbReference type="NCBI Taxonomy" id="1526413"/>
    <lineage>
        <taxon>Bacteria</taxon>
        <taxon>Bacillati</taxon>
        <taxon>Actinomycetota</taxon>
        <taxon>Actinomycetes</taxon>
        <taxon>Micrococcales</taxon>
        <taxon>Microbacteriaceae</taxon>
        <taxon>Microbacterium</taxon>
    </lineage>
</organism>
<dbReference type="GO" id="GO:0005509">
    <property type="term" value="F:calcium ion binding"/>
    <property type="evidence" value="ECO:0007669"/>
    <property type="project" value="TreeGrafter"/>
</dbReference>
<feature type="binding site" evidence="3">
    <location>
        <position position="16"/>
    </location>
    <ligand>
        <name>a divalent metal cation</name>
        <dbReference type="ChEBI" id="CHEBI:60240"/>
    </ligand>
</feature>
<keyword evidence="3" id="KW-0479">Metal-binding</keyword>
<evidence type="ECO:0000256" key="2">
    <source>
        <dbReference type="PIRSR" id="PIRSR605511-1"/>
    </source>
</evidence>
<dbReference type="Proteomes" id="UP000526083">
    <property type="component" value="Unassembled WGS sequence"/>
</dbReference>
<evidence type="ECO:0000256" key="3">
    <source>
        <dbReference type="PIRSR" id="PIRSR605511-2"/>
    </source>
</evidence>
<feature type="binding site" evidence="3">
    <location>
        <position position="105"/>
    </location>
    <ligand>
        <name>substrate</name>
    </ligand>
</feature>
<reference evidence="5 6" key="1">
    <citation type="submission" date="2020-07" db="EMBL/GenBank/DDBJ databases">
        <title>Sequencing the genomes of 1000 actinobacteria strains.</title>
        <authorList>
            <person name="Klenk H.-P."/>
        </authorList>
    </citation>
    <scope>NUCLEOTIDE SEQUENCE [LARGE SCALE GENOMIC DNA]</scope>
    <source>
        <strain evidence="5 6">DSM 27576</strain>
    </source>
</reference>
<comment type="caution">
    <text evidence="5">The sequence shown here is derived from an EMBL/GenBank/DDBJ whole genome shotgun (WGS) entry which is preliminary data.</text>
</comment>
<dbReference type="RefSeq" id="WP_167044066.1">
    <property type="nucleotide sequence ID" value="NZ_JAAOZB010000001.1"/>
</dbReference>
<keyword evidence="6" id="KW-1185">Reference proteome</keyword>
<evidence type="ECO:0000313" key="5">
    <source>
        <dbReference type="EMBL" id="MBA8815237.1"/>
    </source>
</evidence>
<feature type="binding site" evidence="3">
    <location>
        <position position="151"/>
    </location>
    <ligand>
        <name>a divalent metal cation</name>
        <dbReference type="ChEBI" id="CHEBI:60240"/>
    </ligand>
</feature>
<dbReference type="EMBL" id="JACGWY010000001">
    <property type="protein sequence ID" value="MBA8815237.1"/>
    <property type="molecule type" value="Genomic_DNA"/>
</dbReference>
<name>A0A7W3JLS5_9MICO</name>
<dbReference type="InterPro" id="IPR013658">
    <property type="entry name" value="SGL"/>
</dbReference>
<proteinExistence type="inferred from homology"/>
<dbReference type="PRINTS" id="PR01790">
    <property type="entry name" value="SMP30FAMILY"/>
</dbReference>
<feature type="domain" description="SMP-30/Gluconolactonase/LRE-like region" evidence="4">
    <location>
        <begin position="16"/>
        <end position="258"/>
    </location>
</feature>
<dbReference type="InterPro" id="IPR011042">
    <property type="entry name" value="6-blade_b-propeller_TolB-like"/>
</dbReference>
<keyword evidence="3" id="KW-0862">Zinc</keyword>
<evidence type="ECO:0000313" key="6">
    <source>
        <dbReference type="Proteomes" id="UP000526083"/>
    </source>
</evidence>
<dbReference type="SUPFAM" id="SSF63829">
    <property type="entry name" value="Calcium-dependent phosphotriesterase"/>
    <property type="match status" value="1"/>
</dbReference>
<dbReference type="Gene3D" id="2.120.10.30">
    <property type="entry name" value="TolB, C-terminal domain"/>
    <property type="match status" value="1"/>
</dbReference>
<protein>
    <submittedName>
        <fullName evidence="5">Sugar lactone lactonase YvrE</fullName>
    </submittedName>
</protein>
<feature type="binding site" evidence="3">
    <location>
        <position position="103"/>
    </location>
    <ligand>
        <name>substrate</name>
    </ligand>
</feature>
<dbReference type="AlphaFoldDB" id="A0A7W3JLS5"/>
<dbReference type="GO" id="GO:0004341">
    <property type="term" value="F:gluconolactonase activity"/>
    <property type="evidence" value="ECO:0007669"/>
    <property type="project" value="TreeGrafter"/>
</dbReference>
<feature type="binding site" evidence="3">
    <location>
        <position position="196"/>
    </location>
    <ligand>
        <name>a divalent metal cation</name>
        <dbReference type="ChEBI" id="CHEBI:60240"/>
    </ligand>
</feature>
<dbReference type="Pfam" id="PF08450">
    <property type="entry name" value="SGL"/>
    <property type="match status" value="1"/>
</dbReference>
<evidence type="ECO:0000256" key="1">
    <source>
        <dbReference type="ARBA" id="ARBA00008853"/>
    </source>
</evidence>
<feature type="active site" description="Proton donor/acceptor" evidence="2">
    <location>
        <position position="196"/>
    </location>
</feature>
<dbReference type="InterPro" id="IPR005511">
    <property type="entry name" value="SMP-30"/>
</dbReference>
<comment type="similarity">
    <text evidence="1">Belongs to the SMP-30/CGR1 family.</text>
</comment>
<sequence length="311" mass="32975">MVIDTVFRTGPAILVESLWWDARTEEMVWVDISAGTMHRGRLDGNVDGRDDRVVQLPPPVSAVQPALGGGYVAALKDSVVALDADGTIERTIAHVTHSHDGIRCNEGKVDPFGRFLVGSMDVTTGDPDGTLVAIEPDGSLRELRGGFGVANGFEWSDSGDVMFVTDTSTKTVYRASYNSAGDLGELQPYLVGRTSDGLVRRREGGFVNGLYGESAAVLWSGEGSTPAVMEEFALPAPQVTSVAFGGPDLGTLFVGTARENLTEGDLESHSLSGAIFRLDGVGHGYPVNTFGATAPQLSSAASHQNRMMERN</sequence>
<accession>A0A7W3JLS5</accession>
<dbReference type="PANTHER" id="PTHR10907:SF47">
    <property type="entry name" value="REGUCALCIN"/>
    <property type="match status" value="1"/>
</dbReference>
<evidence type="ECO:0000259" key="4">
    <source>
        <dbReference type="Pfam" id="PF08450"/>
    </source>
</evidence>
<gene>
    <name evidence="5" type="ORF">FHX48_000289</name>
</gene>